<comment type="caution">
    <text evidence="1">The sequence shown here is derived from an EMBL/GenBank/DDBJ whole genome shotgun (WGS) entry which is preliminary data.</text>
</comment>
<keyword evidence="2" id="KW-1185">Reference proteome</keyword>
<protein>
    <submittedName>
        <fullName evidence="1">Uncharacterized protein</fullName>
    </submittedName>
</protein>
<sequence>MRMQYNLGSGVYAFPSSGGMLQKDCSTVELLYLGMPTKLPVEIDKFEDDVGEDRFCHKMRLLGATPWPSMGHWIETLIGDRQRVGDENVEVRIGWPTDGNGASDMDELCRMIEEMGGRFYERAEECPELRKAFEDDGKKEVVWREFNYSPWVPIKKTVYLSKSIDFADDEYRALPLGRGEDLYWEPSNLGESCKHRIRQKV</sequence>
<name>A0ABR4BTW9_9HELO</name>
<accession>A0ABR4BTW9</accession>
<proteinExistence type="predicted"/>
<evidence type="ECO:0000313" key="2">
    <source>
        <dbReference type="Proteomes" id="UP001595075"/>
    </source>
</evidence>
<gene>
    <name evidence="1" type="ORF">VTL71DRAFT_9102</name>
</gene>
<organism evidence="1 2">
    <name type="scientific">Oculimacula yallundae</name>
    <dbReference type="NCBI Taxonomy" id="86028"/>
    <lineage>
        <taxon>Eukaryota</taxon>
        <taxon>Fungi</taxon>
        <taxon>Dikarya</taxon>
        <taxon>Ascomycota</taxon>
        <taxon>Pezizomycotina</taxon>
        <taxon>Leotiomycetes</taxon>
        <taxon>Helotiales</taxon>
        <taxon>Ploettnerulaceae</taxon>
        <taxon>Oculimacula</taxon>
    </lineage>
</organism>
<evidence type="ECO:0000313" key="1">
    <source>
        <dbReference type="EMBL" id="KAL2061050.1"/>
    </source>
</evidence>
<dbReference type="EMBL" id="JAZHXI010000020">
    <property type="protein sequence ID" value="KAL2061050.1"/>
    <property type="molecule type" value="Genomic_DNA"/>
</dbReference>
<dbReference type="Proteomes" id="UP001595075">
    <property type="component" value="Unassembled WGS sequence"/>
</dbReference>
<reference evidence="1 2" key="1">
    <citation type="journal article" date="2024" name="Commun. Biol.">
        <title>Comparative genomic analysis of thermophilic fungi reveals convergent evolutionary adaptations and gene losses.</title>
        <authorList>
            <person name="Steindorff A.S."/>
            <person name="Aguilar-Pontes M.V."/>
            <person name="Robinson A.J."/>
            <person name="Andreopoulos B."/>
            <person name="LaButti K."/>
            <person name="Kuo A."/>
            <person name="Mondo S."/>
            <person name="Riley R."/>
            <person name="Otillar R."/>
            <person name="Haridas S."/>
            <person name="Lipzen A."/>
            <person name="Grimwood J."/>
            <person name="Schmutz J."/>
            <person name="Clum A."/>
            <person name="Reid I.D."/>
            <person name="Moisan M.C."/>
            <person name="Butler G."/>
            <person name="Nguyen T.T.M."/>
            <person name="Dewar K."/>
            <person name="Conant G."/>
            <person name="Drula E."/>
            <person name="Henrissat B."/>
            <person name="Hansel C."/>
            <person name="Singer S."/>
            <person name="Hutchinson M.I."/>
            <person name="de Vries R.P."/>
            <person name="Natvig D.O."/>
            <person name="Powell A.J."/>
            <person name="Tsang A."/>
            <person name="Grigoriev I.V."/>
        </authorList>
    </citation>
    <scope>NUCLEOTIDE SEQUENCE [LARGE SCALE GENOMIC DNA]</scope>
    <source>
        <strain evidence="1 2">CBS 494.80</strain>
    </source>
</reference>